<comment type="caution">
    <text evidence="1">The sequence shown here is derived from an EMBL/GenBank/DDBJ whole genome shotgun (WGS) entry which is preliminary data.</text>
</comment>
<organism evidence="1 2">
    <name type="scientific">Roseibacillus ishigakijimensis</name>
    <dbReference type="NCBI Taxonomy" id="454146"/>
    <lineage>
        <taxon>Bacteria</taxon>
        <taxon>Pseudomonadati</taxon>
        <taxon>Verrucomicrobiota</taxon>
        <taxon>Verrucomicrobiia</taxon>
        <taxon>Verrucomicrobiales</taxon>
        <taxon>Verrucomicrobiaceae</taxon>
        <taxon>Roseibacillus</taxon>
    </lineage>
</organism>
<dbReference type="AlphaFoldDB" id="A0A934VL12"/>
<dbReference type="InterPro" id="IPR010767">
    <property type="entry name" value="Phage_CGC-2007_Cje0229"/>
</dbReference>
<keyword evidence="2" id="KW-1185">Reference proteome</keyword>
<dbReference type="Proteomes" id="UP000604083">
    <property type="component" value="Unassembled WGS sequence"/>
</dbReference>
<evidence type="ECO:0000313" key="2">
    <source>
        <dbReference type="Proteomes" id="UP000604083"/>
    </source>
</evidence>
<name>A0A934VL12_9BACT</name>
<accession>A0A934VL12</accession>
<evidence type="ECO:0000313" key="1">
    <source>
        <dbReference type="EMBL" id="MBK1832742.1"/>
    </source>
</evidence>
<dbReference type="RefSeq" id="WP_200390178.1">
    <property type="nucleotide sequence ID" value="NZ_JAENIO010000003.1"/>
</dbReference>
<dbReference type="Pfam" id="PF07087">
    <property type="entry name" value="DUF1353"/>
    <property type="match status" value="1"/>
</dbReference>
<reference evidence="1" key="1">
    <citation type="submission" date="2021-01" db="EMBL/GenBank/DDBJ databases">
        <title>Modified the classification status of verrucomicrobia.</title>
        <authorList>
            <person name="Feng X."/>
        </authorList>
    </citation>
    <scope>NUCLEOTIDE SEQUENCE</scope>
    <source>
        <strain evidence="1">KCTC 12986</strain>
    </source>
</reference>
<sequence length="178" mass="20575">MMKPSFLFLPLLILVWFFGACAPMKPVPLIPFIDGEHWMVASPLIYERASTGEVYEVPEGFVTDFASIPRPLWPIYPKTGRYQLAAVVHDFLYWEQTTTRKEADEIFLAGMIESDVPKKDRTVIYQAVRTGGGRAWKKNAEERAAGKPRQIPSEYRDIPANTEWKEYREFLYKEGVRP</sequence>
<gene>
    <name evidence="1" type="ORF">JIN78_01600</name>
</gene>
<dbReference type="PROSITE" id="PS51257">
    <property type="entry name" value="PROKAR_LIPOPROTEIN"/>
    <property type="match status" value="1"/>
</dbReference>
<protein>
    <submittedName>
        <fullName evidence="1">DUF1353 domain-containing protein</fullName>
    </submittedName>
</protein>
<dbReference type="EMBL" id="JAENIO010000003">
    <property type="protein sequence ID" value="MBK1832742.1"/>
    <property type="molecule type" value="Genomic_DNA"/>
</dbReference>
<proteinExistence type="predicted"/>